<dbReference type="EMBL" id="RJJE01000009">
    <property type="protein sequence ID" value="RNI30255.1"/>
    <property type="molecule type" value="Genomic_DNA"/>
</dbReference>
<dbReference type="Gene3D" id="3.40.50.1100">
    <property type="match status" value="2"/>
</dbReference>
<organism evidence="7 8">
    <name type="scientific">Rufibacter immobilis</name>
    <dbReference type="NCBI Taxonomy" id="1348778"/>
    <lineage>
        <taxon>Bacteria</taxon>
        <taxon>Pseudomonadati</taxon>
        <taxon>Bacteroidota</taxon>
        <taxon>Cytophagia</taxon>
        <taxon>Cytophagales</taxon>
        <taxon>Hymenobacteraceae</taxon>
        <taxon>Rufibacter</taxon>
    </lineage>
</organism>
<protein>
    <submittedName>
        <fullName evidence="7">1-aminocyclopropane-1-carboxylate deaminase/D-cysteine desulfhydrase</fullName>
    </submittedName>
</protein>
<dbReference type="PANTHER" id="PTHR43780:SF2">
    <property type="entry name" value="1-AMINOCYCLOPROPANE-1-CARBOXYLATE DEAMINASE-RELATED"/>
    <property type="match status" value="1"/>
</dbReference>
<dbReference type="PIRSF" id="PIRSF006278">
    <property type="entry name" value="ACCD_DCysDesulf"/>
    <property type="match status" value="1"/>
</dbReference>
<evidence type="ECO:0000256" key="1">
    <source>
        <dbReference type="ARBA" id="ARBA00001933"/>
    </source>
</evidence>
<dbReference type="AlphaFoldDB" id="A0A3M9MYJ7"/>
<dbReference type="GO" id="GO:0019148">
    <property type="term" value="F:D-cysteine desulfhydrase activity"/>
    <property type="evidence" value="ECO:0007669"/>
    <property type="project" value="TreeGrafter"/>
</dbReference>
<dbReference type="RefSeq" id="WP_123133332.1">
    <property type="nucleotide sequence ID" value="NZ_RJJE01000009.1"/>
</dbReference>
<dbReference type="InterPro" id="IPR036052">
    <property type="entry name" value="TrpB-like_PALP_sf"/>
</dbReference>
<keyword evidence="3 5" id="KW-0663">Pyridoxal phosphate</keyword>
<keyword evidence="8" id="KW-1185">Reference proteome</keyword>
<comment type="cofactor">
    <cofactor evidence="1">
        <name>pyridoxal 5'-phosphate</name>
        <dbReference type="ChEBI" id="CHEBI:597326"/>
    </cofactor>
</comment>
<comment type="caution">
    <text evidence="7">The sequence shown here is derived from an EMBL/GenBank/DDBJ whole genome shotgun (WGS) entry which is preliminary data.</text>
</comment>
<reference evidence="7 8" key="1">
    <citation type="submission" date="2018-11" db="EMBL/GenBank/DDBJ databases">
        <title>Rufibacter latericius sp. nov., isolated from water in Baiyang Lake.</title>
        <authorList>
            <person name="Yang Y."/>
        </authorList>
    </citation>
    <scope>NUCLEOTIDE SEQUENCE [LARGE SCALE GENOMIC DNA]</scope>
    <source>
        <strain evidence="7 8">MCC P1</strain>
    </source>
</reference>
<proteinExistence type="inferred from homology"/>
<evidence type="ECO:0000256" key="3">
    <source>
        <dbReference type="ARBA" id="ARBA00022898"/>
    </source>
</evidence>
<dbReference type="InterPro" id="IPR001926">
    <property type="entry name" value="TrpB-like_PALP"/>
</dbReference>
<dbReference type="SUPFAM" id="SSF53686">
    <property type="entry name" value="Tryptophan synthase beta subunit-like PLP-dependent enzymes"/>
    <property type="match status" value="1"/>
</dbReference>
<dbReference type="PANTHER" id="PTHR43780">
    <property type="entry name" value="1-AMINOCYCLOPROPANE-1-CARBOXYLATE DEAMINASE-RELATED"/>
    <property type="match status" value="1"/>
</dbReference>
<feature type="active site" description="Nucleophile" evidence="4">
    <location>
        <position position="63"/>
    </location>
</feature>
<feature type="modified residue" description="N6-(pyridoxal phosphate)lysine" evidence="5">
    <location>
        <position position="36"/>
    </location>
</feature>
<accession>A0A3M9MYJ7</accession>
<evidence type="ECO:0000256" key="4">
    <source>
        <dbReference type="PIRSR" id="PIRSR006278-1"/>
    </source>
</evidence>
<sequence length="303" mass="33242">MSVFLQPLSDPVLTQKGVEVAVLREDLLHPSIPGNKWRKLKYNIRAAQEQQAQTLITFGGAFSNHIAAVAAAGQEYGFATLGYIRGEEILPLNPTLQYATGCGMELRYLNRTQYRLRNDLQFRAEIEKAAPKPYLLPEGGTNLLAVKGCTEIVYELTQPWDVLCVAAGTGGTLAGIVAGAKGKGSILGFPALKGGEFLQPEVAQLVQAYTGQAYQNWELQTGYHFGGYAKHTPELLTFIQDFHATQGILLDPVYTGKMLYGVFDLIMQDYFTRGTKLVAVHTGGQQGWAGYAQRYNLNLGFID</sequence>
<dbReference type="Pfam" id="PF00291">
    <property type="entry name" value="PALP"/>
    <property type="match status" value="1"/>
</dbReference>
<name>A0A3M9MYJ7_9BACT</name>
<evidence type="ECO:0000256" key="5">
    <source>
        <dbReference type="PIRSR" id="PIRSR006278-2"/>
    </source>
</evidence>
<gene>
    <name evidence="7" type="ORF">EFA69_12235</name>
</gene>
<evidence type="ECO:0000256" key="2">
    <source>
        <dbReference type="ARBA" id="ARBA00008639"/>
    </source>
</evidence>
<evidence type="ECO:0000259" key="6">
    <source>
        <dbReference type="Pfam" id="PF00291"/>
    </source>
</evidence>
<evidence type="ECO:0000313" key="8">
    <source>
        <dbReference type="Proteomes" id="UP000271010"/>
    </source>
</evidence>
<dbReference type="InterPro" id="IPR027278">
    <property type="entry name" value="ACCD_DCysDesulf"/>
</dbReference>
<feature type="domain" description="Tryptophan synthase beta chain-like PALP" evidence="6">
    <location>
        <begin position="14"/>
        <end position="283"/>
    </location>
</feature>
<comment type="similarity">
    <text evidence="2">Belongs to the ACC deaminase/D-cysteine desulfhydrase family.</text>
</comment>
<dbReference type="OrthoDB" id="9801249at2"/>
<dbReference type="Proteomes" id="UP000271010">
    <property type="component" value="Unassembled WGS sequence"/>
</dbReference>
<evidence type="ECO:0000313" key="7">
    <source>
        <dbReference type="EMBL" id="RNI30255.1"/>
    </source>
</evidence>